<proteinExistence type="predicted"/>
<dbReference type="AlphaFoldDB" id="A0A7Y6K2I1"/>
<sequence length="76" mass="8403">MYSDSLATQRLISSASRGDTRPIWELYNHYVPLKKLKARSVAAYAQRVRPEGGGDYASANGGFDQLGYGTLTYTLK</sequence>
<dbReference type="RefSeq" id="WP_176108767.1">
    <property type="nucleotide sequence ID" value="NZ_JAALDK010000001.1"/>
</dbReference>
<protein>
    <submittedName>
        <fullName evidence="1">Uncharacterized protein</fullName>
    </submittedName>
</protein>
<evidence type="ECO:0000313" key="1">
    <source>
        <dbReference type="EMBL" id="NUY02394.1"/>
    </source>
</evidence>
<reference evidence="1 2" key="1">
    <citation type="submission" date="2020-02" db="EMBL/GenBank/DDBJ databases">
        <title>Paraburkholderia simonii sp. nov. and Paraburkholderia youngii sp. nov. Brazilian and Mexican Mimosa-associated rhizobia.</title>
        <authorList>
            <person name="Mavima L."/>
            <person name="Beukes C.W."/>
            <person name="Chan W.Y."/>
            <person name="Palmer M."/>
            <person name="De Meyer S.E."/>
            <person name="James E.K."/>
            <person name="Venter S.N."/>
            <person name="Steenkamp E.T."/>
        </authorList>
    </citation>
    <scope>NUCLEOTIDE SEQUENCE [LARGE SCALE GENOMIC DNA]</scope>
    <source>
        <strain evidence="1 2">JPY169</strain>
    </source>
</reference>
<gene>
    <name evidence="1" type="ORF">G5S42_22425</name>
</gene>
<accession>A0A7Y6K2I1</accession>
<name>A0A7Y6K2I1_9BURK</name>
<comment type="caution">
    <text evidence="1">The sequence shown here is derived from an EMBL/GenBank/DDBJ whole genome shotgun (WGS) entry which is preliminary data.</text>
</comment>
<organism evidence="1 2">
    <name type="scientific">Paraburkholderia youngii</name>
    <dbReference type="NCBI Taxonomy" id="2782701"/>
    <lineage>
        <taxon>Bacteria</taxon>
        <taxon>Pseudomonadati</taxon>
        <taxon>Pseudomonadota</taxon>
        <taxon>Betaproteobacteria</taxon>
        <taxon>Burkholderiales</taxon>
        <taxon>Burkholderiaceae</taxon>
        <taxon>Paraburkholderia</taxon>
    </lineage>
</organism>
<dbReference type="EMBL" id="JAALDK010000001">
    <property type="protein sequence ID" value="NUY02394.1"/>
    <property type="molecule type" value="Genomic_DNA"/>
</dbReference>
<dbReference type="Proteomes" id="UP000594380">
    <property type="component" value="Unassembled WGS sequence"/>
</dbReference>
<evidence type="ECO:0000313" key="2">
    <source>
        <dbReference type="Proteomes" id="UP000594380"/>
    </source>
</evidence>
<dbReference type="GeneID" id="301103103"/>